<evidence type="ECO:0000313" key="1">
    <source>
        <dbReference type="EMBL" id="CAI9552217.1"/>
    </source>
</evidence>
<dbReference type="Proteomes" id="UP001162483">
    <property type="component" value="Unassembled WGS sequence"/>
</dbReference>
<sequence>VASAVNHRAQLVISRQHLVIANGGRDLRINNTDFSPVSSCTLLYMALRSSVLTVKNSTQ</sequence>
<keyword evidence="2" id="KW-1185">Reference proteome</keyword>
<proteinExistence type="predicted"/>
<comment type="caution">
    <text evidence="1">The sequence shown here is derived from an EMBL/GenBank/DDBJ whole genome shotgun (WGS) entry which is preliminary data.</text>
</comment>
<reference evidence="1" key="1">
    <citation type="submission" date="2023-05" db="EMBL/GenBank/DDBJ databases">
        <authorList>
            <person name="Stuckert A."/>
        </authorList>
    </citation>
    <scope>NUCLEOTIDE SEQUENCE</scope>
</reference>
<feature type="non-terminal residue" evidence="1">
    <location>
        <position position="1"/>
    </location>
</feature>
<dbReference type="EMBL" id="CATNWA010006502">
    <property type="protein sequence ID" value="CAI9552217.1"/>
    <property type="molecule type" value="Genomic_DNA"/>
</dbReference>
<accession>A0ABN9BXS8</accession>
<protein>
    <submittedName>
        <fullName evidence="1">Uncharacterized protein</fullName>
    </submittedName>
</protein>
<evidence type="ECO:0000313" key="2">
    <source>
        <dbReference type="Proteomes" id="UP001162483"/>
    </source>
</evidence>
<organism evidence="1 2">
    <name type="scientific">Staurois parvus</name>
    <dbReference type="NCBI Taxonomy" id="386267"/>
    <lineage>
        <taxon>Eukaryota</taxon>
        <taxon>Metazoa</taxon>
        <taxon>Chordata</taxon>
        <taxon>Craniata</taxon>
        <taxon>Vertebrata</taxon>
        <taxon>Euteleostomi</taxon>
        <taxon>Amphibia</taxon>
        <taxon>Batrachia</taxon>
        <taxon>Anura</taxon>
        <taxon>Neobatrachia</taxon>
        <taxon>Ranoidea</taxon>
        <taxon>Ranidae</taxon>
        <taxon>Staurois</taxon>
    </lineage>
</organism>
<gene>
    <name evidence="1" type="ORF">SPARVUS_LOCUS3849940</name>
</gene>
<name>A0ABN9BXS8_9NEOB</name>